<evidence type="ECO:0000313" key="1">
    <source>
        <dbReference type="EMBL" id="VDN49434.1"/>
    </source>
</evidence>
<gene>
    <name evidence="1" type="ORF">GPUH_LOCUS26761</name>
</gene>
<dbReference type="WBParaSite" id="GPUH_0002679101-mRNA-1">
    <property type="protein sequence ID" value="GPUH_0002679101-mRNA-1"/>
    <property type="gene ID" value="GPUH_0002679101"/>
</dbReference>
<organism evidence="3">
    <name type="scientific">Gongylonema pulchrum</name>
    <dbReference type="NCBI Taxonomy" id="637853"/>
    <lineage>
        <taxon>Eukaryota</taxon>
        <taxon>Metazoa</taxon>
        <taxon>Ecdysozoa</taxon>
        <taxon>Nematoda</taxon>
        <taxon>Chromadorea</taxon>
        <taxon>Rhabditida</taxon>
        <taxon>Spirurina</taxon>
        <taxon>Spiruromorpha</taxon>
        <taxon>Spiruroidea</taxon>
        <taxon>Gongylonematidae</taxon>
        <taxon>Gongylonema</taxon>
    </lineage>
</organism>
<dbReference type="Proteomes" id="UP000271098">
    <property type="component" value="Unassembled WGS sequence"/>
</dbReference>
<keyword evidence="2" id="KW-1185">Reference proteome</keyword>
<sequence>MKVPVEDVGMAIATMVKMGKEKADRESNQHFLDI</sequence>
<proteinExistence type="predicted"/>
<reference evidence="1 2" key="2">
    <citation type="submission" date="2018-11" db="EMBL/GenBank/DDBJ databases">
        <authorList>
            <consortium name="Pathogen Informatics"/>
        </authorList>
    </citation>
    <scope>NUCLEOTIDE SEQUENCE [LARGE SCALE GENOMIC DNA]</scope>
</reference>
<dbReference type="AlphaFoldDB" id="A0A183F0M0"/>
<dbReference type="EMBL" id="UYRT01113782">
    <property type="protein sequence ID" value="VDN49434.1"/>
    <property type="molecule type" value="Genomic_DNA"/>
</dbReference>
<name>A0A183F0M0_9BILA</name>
<reference evidence="3" key="1">
    <citation type="submission" date="2016-06" db="UniProtKB">
        <authorList>
            <consortium name="WormBaseParasite"/>
        </authorList>
    </citation>
    <scope>IDENTIFICATION</scope>
</reference>
<accession>A0A183F0M0</accession>
<evidence type="ECO:0000313" key="3">
    <source>
        <dbReference type="WBParaSite" id="GPUH_0002679101-mRNA-1"/>
    </source>
</evidence>
<protein>
    <submittedName>
        <fullName evidence="3">Cyclic pyranopterin monophosphate synthase</fullName>
    </submittedName>
</protein>
<evidence type="ECO:0000313" key="2">
    <source>
        <dbReference type="Proteomes" id="UP000271098"/>
    </source>
</evidence>